<keyword evidence="1 2" id="KW-0479">Metal-binding</keyword>
<dbReference type="SUPFAM" id="SSF55486">
    <property type="entry name" value="Metalloproteases ('zincins'), catalytic domain"/>
    <property type="match status" value="1"/>
</dbReference>
<dbReference type="OrthoDB" id="9772308at2"/>
<comment type="function">
    <text evidence="1">Broad specificity carboxypetidase that releases amino acids sequentially from the C-terminus, including neutral, aromatic, polar and basic residues.</text>
</comment>
<dbReference type="Proteomes" id="UP000251213">
    <property type="component" value="Unassembled WGS sequence"/>
</dbReference>
<keyword evidence="2" id="KW-0862">Zinc</keyword>
<feature type="binding site" evidence="2">
    <location>
        <position position="297"/>
    </location>
    <ligand>
        <name>Zn(2+)</name>
        <dbReference type="ChEBI" id="CHEBI:29105"/>
        <note>catalytic</note>
    </ligand>
</feature>
<dbReference type="Pfam" id="PF02074">
    <property type="entry name" value="Peptidase_M32"/>
    <property type="match status" value="1"/>
</dbReference>
<feature type="binding site" evidence="2">
    <location>
        <position position="271"/>
    </location>
    <ligand>
        <name>Zn(2+)</name>
        <dbReference type="ChEBI" id="CHEBI:29105"/>
        <note>catalytic</note>
    </ligand>
</feature>
<dbReference type="InterPro" id="IPR001333">
    <property type="entry name" value="Peptidase_M32_Taq"/>
</dbReference>
<dbReference type="Gene3D" id="1.10.1370.30">
    <property type="match status" value="1"/>
</dbReference>
<evidence type="ECO:0000313" key="4">
    <source>
        <dbReference type="EMBL" id="RAL24385.1"/>
    </source>
</evidence>
<dbReference type="GO" id="GO:0004181">
    <property type="term" value="F:metallocarboxypeptidase activity"/>
    <property type="evidence" value="ECO:0007669"/>
    <property type="project" value="UniProtKB-UniRule"/>
</dbReference>
<dbReference type="PROSITE" id="PS52034">
    <property type="entry name" value="PEPTIDASE_M32"/>
    <property type="match status" value="1"/>
</dbReference>
<sequence>MILLDQKYQELKNRLREIYDLQSVMSMLSWDQNTYLPQAGFKSRSNQLALLGKIIHEKETDPALGQLIEDLVPWADKLSYDSDEASLIRLVHREYQKAIRVPPSFISQFHEHIAQTYEAWARAREENDFTKVAPYVEKSLELSRTYANYFPGYEHIADPLINESDYGMKAHQIRQIFGELRDQLVPLVDQITSQSLTDSSPLLQHYPKEQQLAFSQYVIKKLGLSPQRSRLDLTIHPFMIRISGDDIRITTQVKEDDLSFCLFSVIHEAGHALYELGIHPPYDGTPFYDGTSSGVHESQSRLWENVIGRSRGFWEHFYPRLQQYFPSQLNHVSLEQFYLAINHVERSPIRIEADEVTYNLHVIIRFDLELALLEGKLEVKDLPEAWRYRYQSDLGITPSCDLEGVLQDVHWYSGMIGGAFQGYTIGNILSAQFYESALKAHSEIPNQIKQGNFETLHNWLVDHIYRYGSKYTAEEIILKATGSSLTIQPYLYYLRKKFGEIYSLN</sequence>
<keyword evidence="1" id="KW-0645">Protease</keyword>
<evidence type="ECO:0000256" key="3">
    <source>
        <dbReference type="PIRSR" id="PIRSR006615-2"/>
    </source>
</evidence>
<dbReference type="PANTHER" id="PTHR34217:SF1">
    <property type="entry name" value="CARBOXYPEPTIDASE 1"/>
    <property type="match status" value="1"/>
</dbReference>
<dbReference type="PRINTS" id="PR00998">
    <property type="entry name" value="CRBOXYPTASET"/>
</dbReference>
<name>A0A364K4U1_9BACL</name>
<comment type="caution">
    <text evidence="4">The sequence shown here is derived from an EMBL/GenBank/DDBJ whole genome shotgun (WGS) entry which is preliminary data.</text>
</comment>
<evidence type="ECO:0000256" key="1">
    <source>
        <dbReference type="PIRNR" id="PIRNR006615"/>
    </source>
</evidence>
<dbReference type="EC" id="3.4.17.19" evidence="1"/>
<feature type="binding site" evidence="2">
    <location>
        <position position="267"/>
    </location>
    <ligand>
        <name>Zn(2+)</name>
        <dbReference type="ChEBI" id="CHEBI:29105"/>
        <note>catalytic</note>
    </ligand>
</feature>
<proteinExistence type="inferred from homology"/>
<dbReference type="AlphaFoldDB" id="A0A364K4U1"/>
<dbReference type="GO" id="GO:0046872">
    <property type="term" value="F:metal ion binding"/>
    <property type="evidence" value="ECO:0007669"/>
    <property type="project" value="UniProtKB-KW"/>
</dbReference>
<reference evidence="4 5" key="1">
    <citation type="submission" date="2018-06" db="EMBL/GenBank/DDBJ databases">
        <title>Thermoflavimicrobium daqus sp. nov., a thermophilic microbe isolated from Moutai-flavour Daqu.</title>
        <authorList>
            <person name="Wang X."/>
            <person name="Zhou H."/>
        </authorList>
    </citation>
    <scope>NUCLEOTIDE SEQUENCE [LARGE SCALE GENOMIC DNA]</scope>
    <source>
        <strain evidence="4 5">FBKL4.011</strain>
    </source>
</reference>
<evidence type="ECO:0000313" key="5">
    <source>
        <dbReference type="Proteomes" id="UP000251213"/>
    </source>
</evidence>
<keyword evidence="1" id="KW-0378">Hydrolase</keyword>
<keyword evidence="1 4" id="KW-0121">Carboxypeptidase</keyword>
<dbReference type="CDD" id="cd06460">
    <property type="entry name" value="M32_Taq"/>
    <property type="match status" value="1"/>
</dbReference>
<keyword evidence="1" id="KW-0482">Metalloprotease</keyword>
<comment type="similarity">
    <text evidence="1">Belongs to the peptidase M32 family.</text>
</comment>
<keyword evidence="5" id="KW-1185">Reference proteome</keyword>
<feature type="active site" description="Proton donor/acceptor" evidence="3">
    <location>
        <position position="268"/>
    </location>
</feature>
<accession>A0A364K4U1</accession>
<protein>
    <recommendedName>
        <fullName evidence="1">Metal-dependent carboxypeptidase</fullName>
        <ecNumber evidence="1">3.4.17.19</ecNumber>
    </recommendedName>
</protein>
<reference evidence="4 5" key="2">
    <citation type="submission" date="2018-06" db="EMBL/GenBank/DDBJ databases">
        <authorList>
            <person name="Zhirakovskaya E."/>
        </authorList>
    </citation>
    <scope>NUCLEOTIDE SEQUENCE [LARGE SCALE GENOMIC DNA]</scope>
    <source>
        <strain evidence="4 5">FBKL4.011</strain>
    </source>
</reference>
<organism evidence="4 5">
    <name type="scientific">Thermoflavimicrobium daqui</name>
    <dbReference type="NCBI Taxonomy" id="2137476"/>
    <lineage>
        <taxon>Bacteria</taxon>
        <taxon>Bacillati</taxon>
        <taxon>Bacillota</taxon>
        <taxon>Bacilli</taxon>
        <taxon>Bacillales</taxon>
        <taxon>Thermoactinomycetaceae</taxon>
        <taxon>Thermoflavimicrobium</taxon>
    </lineage>
</organism>
<dbReference type="EMBL" id="QJKK01000004">
    <property type="protein sequence ID" value="RAL24385.1"/>
    <property type="molecule type" value="Genomic_DNA"/>
</dbReference>
<dbReference type="GO" id="GO:0006508">
    <property type="term" value="P:proteolysis"/>
    <property type="evidence" value="ECO:0007669"/>
    <property type="project" value="UniProtKB-UniRule"/>
</dbReference>
<comment type="cofactor">
    <cofactor evidence="2">
        <name>Zn(2+)</name>
        <dbReference type="ChEBI" id="CHEBI:29105"/>
    </cofactor>
    <text evidence="2">Binds 1 zinc ion per subunit.</text>
</comment>
<dbReference type="PIRSF" id="PIRSF006615">
    <property type="entry name" value="Zn_crbxpep_Taq"/>
    <property type="match status" value="1"/>
</dbReference>
<comment type="catalytic activity">
    <reaction evidence="1">
        <text>Release of a C-terminal amino acid with broad specificity, except for -Pro.</text>
        <dbReference type="EC" id="3.4.17.19"/>
    </reaction>
</comment>
<gene>
    <name evidence="4" type="ORF">DL897_08650</name>
</gene>
<evidence type="ECO:0000256" key="2">
    <source>
        <dbReference type="PIRSR" id="PIRSR006615-1"/>
    </source>
</evidence>
<dbReference type="PANTHER" id="PTHR34217">
    <property type="entry name" value="METAL-DEPENDENT CARBOXYPEPTIDASE"/>
    <property type="match status" value="1"/>
</dbReference>